<dbReference type="PATRIC" id="fig|1526658.3.peg.3957"/>
<protein>
    <recommendedName>
        <fullName evidence="4">Transcription factor</fullName>
    </recommendedName>
</protein>
<evidence type="ECO:0000256" key="1">
    <source>
        <dbReference type="SAM" id="Coils"/>
    </source>
</evidence>
<comment type="caution">
    <text evidence="2">The sequence shown here is derived from an EMBL/GenBank/DDBJ whole genome shotgun (WGS) entry which is preliminary data.</text>
</comment>
<dbReference type="Pfam" id="PF07704">
    <property type="entry name" value="PSK_trans_fac"/>
    <property type="match status" value="1"/>
</dbReference>
<reference evidence="2 3" key="1">
    <citation type="submission" date="2015-07" db="EMBL/GenBank/DDBJ databases">
        <title>Whole genome sequencing of Bosea vaviloviae isolated from cave pool.</title>
        <authorList>
            <person name="Tan N.E.H."/>
            <person name="Lee Y.P."/>
            <person name="Gan H.M."/>
            <person name="Barton H."/>
            <person name="Savka M.A."/>
        </authorList>
    </citation>
    <scope>NUCLEOTIDE SEQUENCE [LARGE SCALE GENOMIC DNA]</scope>
    <source>
        <strain evidence="2 3">SD260</strain>
    </source>
</reference>
<sequence length="98" mass="11154">MRLTASVISYADITEGIMGILVRDEKIDRQIRELAAKSGTTLQGAIGRAVENELKRMEARRQQVDRAFRRAQERLAAFPLVDDGLTHKEFFDREYGDA</sequence>
<gene>
    <name evidence="2" type="ORF">AE618_12610</name>
</gene>
<keyword evidence="3" id="KW-1185">Reference proteome</keyword>
<dbReference type="EMBL" id="LGSZ01000040">
    <property type="protein sequence ID" value="KPH80592.1"/>
    <property type="molecule type" value="Genomic_DNA"/>
</dbReference>
<accession>A0A0N1F635</accession>
<evidence type="ECO:0000313" key="3">
    <source>
        <dbReference type="Proteomes" id="UP000037822"/>
    </source>
</evidence>
<feature type="coiled-coil region" evidence="1">
    <location>
        <begin position="47"/>
        <end position="74"/>
    </location>
</feature>
<proteinExistence type="predicted"/>
<dbReference type="Proteomes" id="UP000037822">
    <property type="component" value="Unassembled WGS sequence"/>
</dbReference>
<evidence type="ECO:0008006" key="4">
    <source>
        <dbReference type="Google" id="ProtNLM"/>
    </source>
</evidence>
<dbReference type="InterPro" id="IPR011660">
    <property type="entry name" value="VapB-like"/>
</dbReference>
<organism evidence="2 3">
    <name type="scientific">Bosea vaviloviae</name>
    <dbReference type="NCBI Taxonomy" id="1526658"/>
    <lineage>
        <taxon>Bacteria</taxon>
        <taxon>Pseudomonadati</taxon>
        <taxon>Pseudomonadota</taxon>
        <taxon>Alphaproteobacteria</taxon>
        <taxon>Hyphomicrobiales</taxon>
        <taxon>Boseaceae</taxon>
        <taxon>Bosea</taxon>
    </lineage>
</organism>
<evidence type="ECO:0000313" key="2">
    <source>
        <dbReference type="EMBL" id="KPH80592.1"/>
    </source>
</evidence>
<keyword evidence="1" id="KW-0175">Coiled coil</keyword>
<name>A0A0N1F635_9HYPH</name>
<dbReference type="AlphaFoldDB" id="A0A0N1F635"/>